<dbReference type="Pfam" id="PF00378">
    <property type="entry name" value="ECH_1"/>
    <property type="match status" value="1"/>
</dbReference>
<proteinExistence type="inferred from homology"/>
<dbReference type="PANTHER" id="PTHR11941:SF54">
    <property type="entry name" value="ENOYL-COA HYDRATASE, MITOCHONDRIAL"/>
    <property type="match status" value="1"/>
</dbReference>
<keyword evidence="4" id="KW-1185">Reference proteome</keyword>
<sequence>MTHETLLIEDAGDGVIVVALNRPAAGNSLSTKMALELLALWRQLGEPGAARAIVLTGAGGKIFCAGADLKERDGMTDDQWVDQHRLFEAMRDALVALPVPVICAVNGAAYGGGCEIALNCDFVYAAQGARFALPEVKLGIMPGLGGVQNLARAAGERRAREILLTGDPFTAEEGAGYGVVNRVCAPADLVPEAVATACKIAGNAPLSIRNIRRTLDATRVLSGEAAIKVELEHYDALTPTDDRREGVAAWGEKRKPDWKGR</sequence>
<gene>
    <name evidence="3" type="ORF">CSW64_05375</name>
</gene>
<dbReference type="EMBL" id="CP024201">
    <property type="protein sequence ID" value="ATQ44889.1"/>
    <property type="molecule type" value="Genomic_DNA"/>
</dbReference>
<comment type="similarity">
    <text evidence="1">Belongs to the enoyl-CoA hydratase/isomerase family.</text>
</comment>
<evidence type="ECO:0000256" key="2">
    <source>
        <dbReference type="ARBA" id="ARBA00023239"/>
    </source>
</evidence>
<dbReference type="CDD" id="cd06558">
    <property type="entry name" value="crotonase-like"/>
    <property type="match status" value="1"/>
</dbReference>
<dbReference type="GO" id="GO:0006635">
    <property type="term" value="P:fatty acid beta-oxidation"/>
    <property type="evidence" value="ECO:0007669"/>
    <property type="project" value="TreeGrafter"/>
</dbReference>
<dbReference type="InterPro" id="IPR001753">
    <property type="entry name" value="Enoyl-CoA_hydra/iso"/>
</dbReference>
<dbReference type="OrthoDB" id="9807606at2"/>
<dbReference type="RefSeq" id="WP_099624126.1">
    <property type="nucleotide sequence ID" value="NZ_CP024201.1"/>
</dbReference>
<evidence type="ECO:0000256" key="1">
    <source>
        <dbReference type="ARBA" id="ARBA00005254"/>
    </source>
</evidence>
<dbReference type="Proteomes" id="UP000228945">
    <property type="component" value="Chromosome"/>
</dbReference>
<keyword evidence="2 3" id="KW-0456">Lyase</keyword>
<dbReference type="GO" id="GO:0004300">
    <property type="term" value="F:enoyl-CoA hydratase activity"/>
    <property type="evidence" value="ECO:0007669"/>
    <property type="project" value="UniProtKB-EC"/>
</dbReference>
<dbReference type="EC" id="4.2.1.17" evidence="3"/>
<dbReference type="Gene3D" id="3.90.226.10">
    <property type="entry name" value="2-enoyl-CoA Hydratase, Chain A, domain 1"/>
    <property type="match status" value="1"/>
</dbReference>
<name>A0A2D2B3Q0_9CAUL</name>
<evidence type="ECO:0000313" key="4">
    <source>
        <dbReference type="Proteomes" id="UP000228945"/>
    </source>
</evidence>
<dbReference type="InterPro" id="IPR014748">
    <property type="entry name" value="Enoyl-CoA_hydra_C"/>
</dbReference>
<dbReference type="KEGG" id="cmb:CSW64_05375"/>
<dbReference type="PANTHER" id="PTHR11941">
    <property type="entry name" value="ENOYL-COA HYDRATASE-RELATED"/>
    <property type="match status" value="1"/>
</dbReference>
<protein>
    <submittedName>
        <fullName evidence="3">Enoyl-CoA hydratase</fullName>
        <ecNumber evidence="3">4.2.1.17</ecNumber>
    </submittedName>
</protein>
<dbReference type="FunFam" id="3.90.226.10:FF:000009">
    <property type="entry name" value="Carnitinyl-CoA dehydratase"/>
    <property type="match status" value="1"/>
</dbReference>
<organism evidence="3 4">
    <name type="scientific">Caulobacter mirabilis</name>
    <dbReference type="NCBI Taxonomy" id="69666"/>
    <lineage>
        <taxon>Bacteria</taxon>
        <taxon>Pseudomonadati</taxon>
        <taxon>Pseudomonadota</taxon>
        <taxon>Alphaproteobacteria</taxon>
        <taxon>Caulobacterales</taxon>
        <taxon>Caulobacteraceae</taxon>
        <taxon>Caulobacter</taxon>
    </lineage>
</organism>
<dbReference type="Gene3D" id="1.10.12.10">
    <property type="entry name" value="Lyase 2-enoyl-coa Hydratase, Chain A, domain 2"/>
    <property type="match status" value="1"/>
</dbReference>
<dbReference type="InterPro" id="IPR029045">
    <property type="entry name" value="ClpP/crotonase-like_dom_sf"/>
</dbReference>
<evidence type="ECO:0000313" key="3">
    <source>
        <dbReference type="EMBL" id="ATQ44889.1"/>
    </source>
</evidence>
<dbReference type="SUPFAM" id="SSF52096">
    <property type="entry name" value="ClpP/crotonase"/>
    <property type="match status" value="1"/>
</dbReference>
<accession>A0A2D2B3Q0</accession>
<reference evidence="3 4" key="1">
    <citation type="submission" date="2017-10" db="EMBL/GenBank/DDBJ databases">
        <title>Genome sequence of Caulobacter mirabilis FWC38.</title>
        <authorList>
            <person name="Fiebig A."/>
            <person name="Crosson S."/>
        </authorList>
    </citation>
    <scope>NUCLEOTIDE SEQUENCE [LARGE SCALE GENOMIC DNA]</scope>
    <source>
        <strain evidence="3 4">FWC 38</strain>
    </source>
</reference>
<dbReference type="AlphaFoldDB" id="A0A2D2B3Q0"/>